<dbReference type="InterPro" id="IPR008271">
    <property type="entry name" value="Ser/Thr_kinase_AS"/>
</dbReference>
<feature type="binding site" evidence="5">
    <location>
        <position position="72"/>
    </location>
    <ligand>
        <name>ATP</name>
        <dbReference type="ChEBI" id="CHEBI:30616"/>
    </ligand>
</feature>
<dbReference type="PATRIC" id="fig|146537.3.peg.7260"/>
<dbReference type="Gene3D" id="3.30.200.20">
    <property type="entry name" value="Phosphorylase Kinase, domain 1"/>
    <property type="match status" value="1"/>
</dbReference>
<dbReference type="GO" id="GO:0005524">
    <property type="term" value="F:ATP binding"/>
    <property type="evidence" value="ECO:0007669"/>
    <property type="project" value="UniProtKB-UniRule"/>
</dbReference>
<dbReference type="SUPFAM" id="SSF56112">
    <property type="entry name" value="Protein kinase-like (PK-like)"/>
    <property type="match status" value="1"/>
</dbReference>
<name>A0A0K8PX46_STRAJ</name>
<feature type="domain" description="Protein kinase" evidence="7">
    <location>
        <begin position="44"/>
        <end position="297"/>
    </location>
</feature>
<accession>A0A0K8PX46</accession>
<dbReference type="InterPro" id="IPR000719">
    <property type="entry name" value="Prot_kinase_dom"/>
</dbReference>
<dbReference type="EMBL" id="DF968403">
    <property type="protein sequence ID" value="GAP52029.1"/>
    <property type="molecule type" value="Genomic_DNA"/>
</dbReference>
<dbReference type="PROSITE" id="PS50011">
    <property type="entry name" value="PROTEIN_KINASE_DOM"/>
    <property type="match status" value="1"/>
</dbReference>
<evidence type="ECO:0000313" key="9">
    <source>
        <dbReference type="Proteomes" id="UP000053859"/>
    </source>
</evidence>
<evidence type="ECO:0000256" key="6">
    <source>
        <dbReference type="SAM" id="MobiDB-lite"/>
    </source>
</evidence>
<dbReference type="InterPro" id="IPR011009">
    <property type="entry name" value="Kinase-like_dom_sf"/>
</dbReference>
<dbReference type="Proteomes" id="UP000053859">
    <property type="component" value="Unassembled WGS sequence"/>
</dbReference>
<evidence type="ECO:0000256" key="1">
    <source>
        <dbReference type="ARBA" id="ARBA00022679"/>
    </source>
</evidence>
<sequence length="576" mass="61019">MPMSRIRRLVVLVRRLNLIGSANLRGRRGVELLDGSDPEALGGYPLLARLGEGGMGRVYLSRTVSGRPLALKTVRGEIGRGPGFEERFAREIRNSDRVRSPWTPAVVDYSPPGQRPQWLATEYVAAPSLAEWVQHYGRLSEPCVLALAAELFGALAAVHGAGLAHRDVKPSNVLLGRRSPLLIDFGIARAREDTRHTRTGGVIGSPGYLAPEQVSAGESGAPGDVFSLAAVLVYAATGRGPFSNPNDEFSPAVLLYRIVHQEPNLDGVPAALVPLLRSCLAKDPEQRATLDTVSVLLERMGGRCGTWPQLLPEGLEKDLAVREEEAHALISATVQPPSVAAVSRELEDGPASTDAQTAVLPRVDAARRWVSGRTGRAVAGTMAVALMAAAGTFLVRYFSDDDASDGTPAPTSTATDDSSDGTPAPSSTATDDSSDGTPAPTSTATSLPEAWAGTWIGTGPGNPTPDDSTGRPTDQFTVTLTLHPAKRYELVGKQVSRVTEVGLKRELGCTDTLRLQEIRKASMVLKAVSSDSTEEEADVSCPNGTIYIVTMTGRDTLGLRVEGDQSAGAPSTLTRR</sequence>
<feature type="region of interest" description="Disordered" evidence="6">
    <location>
        <begin position="403"/>
        <end position="474"/>
    </location>
</feature>
<dbReference type="GO" id="GO:0004674">
    <property type="term" value="F:protein serine/threonine kinase activity"/>
    <property type="evidence" value="ECO:0007669"/>
    <property type="project" value="TreeGrafter"/>
</dbReference>
<gene>
    <name evidence="8" type="ORF">SAZU_6902</name>
</gene>
<evidence type="ECO:0000256" key="3">
    <source>
        <dbReference type="ARBA" id="ARBA00022777"/>
    </source>
</evidence>
<dbReference type="PROSITE" id="PS00107">
    <property type="entry name" value="PROTEIN_KINASE_ATP"/>
    <property type="match status" value="1"/>
</dbReference>
<evidence type="ECO:0000256" key="4">
    <source>
        <dbReference type="ARBA" id="ARBA00022840"/>
    </source>
</evidence>
<organism evidence="8 9">
    <name type="scientific">Streptomyces azureus</name>
    <dbReference type="NCBI Taxonomy" id="146537"/>
    <lineage>
        <taxon>Bacteria</taxon>
        <taxon>Bacillati</taxon>
        <taxon>Actinomycetota</taxon>
        <taxon>Actinomycetes</taxon>
        <taxon>Kitasatosporales</taxon>
        <taxon>Streptomycetaceae</taxon>
        <taxon>Streptomyces</taxon>
    </lineage>
</organism>
<dbReference type="PANTHER" id="PTHR43289">
    <property type="entry name" value="MITOGEN-ACTIVATED PROTEIN KINASE KINASE KINASE 20-RELATED"/>
    <property type="match status" value="1"/>
</dbReference>
<evidence type="ECO:0000256" key="5">
    <source>
        <dbReference type="PROSITE-ProRule" id="PRU10141"/>
    </source>
</evidence>
<keyword evidence="9" id="KW-1185">Reference proteome</keyword>
<proteinExistence type="predicted"/>
<dbReference type="InterPro" id="IPR017441">
    <property type="entry name" value="Protein_kinase_ATP_BS"/>
</dbReference>
<dbReference type="Pfam" id="PF00069">
    <property type="entry name" value="Pkinase"/>
    <property type="match status" value="1"/>
</dbReference>
<dbReference type="PROSITE" id="PS00108">
    <property type="entry name" value="PROTEIN_KINASE_ST"/>
    <property type="match status" value="1"/>
</dbReference>
<evidence type="ECO:0000259" key="7">
    <source>
        <dbReference type="PROSITE" id="PS50011"/>
    </source>
</evidence>
<keyword evidence="1" id="KW-0808">Transferase</keyword>
<feature type="compositionally biased region" description="Polar residues" evidence="6">
    <location>
        <begin position="465"/>
        <end position="474"/>
    </location>
</feature>
<evidence type="ECO:0000256" key="2">
    <source>
        <dbReference type="ARBA" id="ARBA00022741"/>
    </source>
</evidence>
<dbReference type="AlphaFoldDB" id="A0A0K8PX46"/>
<keyword evidence="3" id="KW-0418">Kinase</keyword>
<dbReference type="CDD" id="cd14014">
    <property type="entry name" value="STKc_PknB_like"/>
    <property type="match status" value="1"/>
</dbReference>
<dbReference type="Gene3D" id="1.10.510.10">
    <property type="entry name" value="Transferase(Phosphotransferase) domain 1"/>
    <property type="match status" value="1"/>
</dbReference>
<protein>
    <recommendedName>
        <fullName evidence="7">Protein kinase domain-containing protein</fullName>
    </recommendedName>
</protein>
<evidence type="ECO:0000313" key="8">
    <source>
        <dbReference type="EMBL" id="GAP52029.1"/>
    </source>
</evidence>
<dbReference type="PANTHER" id="PTHR43289:SF34">
    <property type="entry name" value="SERINE_THREONINE-PROTEIN KINASE YBDM-RELATED"/>
    <property type="match status" value="1"/>
</dbReference>
<keyword evidence="4 5" id="KW-0067">ATP-binding</keyword>
<feature type="compositionally biased region" description="Low complexity" evidence="6">
    <location>
        <begin position="405"/>
        <end position="446"/>
    </location>
</feature>
<keyword evidence="2 5" id="KW-0547">Nucleotide-binding</keyword>
<dbReference type="SMART" id="SM00220">
    <property type="entry name" value="S_TKc"/>
    <property type="match status" value="1"/>
</dbReference>
<reference evidence="8" key="1">
    <citation type="journal article" date="2015" name="Genome Announc.">
        <title>Draft Genome Sequence of Thiostrepton-Producing Streptomyces azureus ATCC 14921.</title>
        <authorList>
            <person name="Sakihara K."/>
            <person name="Maeda J."/>
            <person name="Tashiro K."/>
            <person name="Fujino Y."/>
            <person name="Kuhara S."/>
            <person name="Ohshima T."/>
            <person name="Ogata S."/>
            <person name="Doi K."/>
        </authorList>
    </citation>
    <scope>NUCLEOTIDE SEQUENCE [LARGE SCALE GENOMIC DNA]</scope>
    <source>
        <strain evidence="8">ATCC14921</strain>
    </source>
</reference>